<dbReference type="InterPro" id="IPR002182">
    <property type="entry name" value="NB-ARC"/>
</dbReference>
<protein>
    <submittedName>
        <fullName evidence="4">FxSxx-COOH system tetratricopeptide repeat protein</fullName>
    </submittedName>
</protein>
<dbReference type="RefSeq" id="WP_317795832.1">
    <property type="nucleotide sequence ID" value="NZ_AP028461.1"/>
</dbReference>
<dbReference type="InterPro" id="IPR053137">
    <property type="entry name" value="NLR-like"/>
</dbReference>
<feature type="domain" description="DUF7779" evidence="3">
    <location>
        <begin position="847"/>
        <end position="935"/>
    </location>
</feature>
<dbReference type="PANTHER" id="PTHR46082:SF6">
    <property type="entry name" value="AAA+ ATPASE DOMAIN-CONTAINING PROTEIN-RELATED"/>
    <property type="match status" value="1"/>
</dbReference>
<evidence type="ECO:0000313" key="4">
    <source>
        <dbReference type="EMBL" id="MFD1372061.1"/>
    </source>
</evidence>
<comment type="caution">
    <text evidence="4">The sequence shown here is derived from an EMBL/GenBank/DDBJ whole genome shotgun (WGS) entry which is preliminary data.</text>
</comment>
<dbReference type="Pfam" id="PF25000">
    <property type="entry name" value="DUF7779"/>
    <property type="match status" value="1"/>
</dbReference>
<reference evidence="5" key="1">
    <citation type="journal article" date="2019" name="Int. J. Syst. Evol. Microbiol.">
        <title>The Global Catalogue of Microorganisms (GCM) 10K type strain sequencing project: providing services to taxonomists for standard genome sequencing and annotation.</title>
        <authorList>
            <consortium name="The Broad Institute Genomics Platform"/>
            <consortium name="The Broad Institute Genome Sequencing Center for Infectious Disease"/>
            <person name="Wu L."/>
            <person name="Ma J."/>
        </authorList>
    </citation>
    <scope>NUCLEOTIDE SEQUENCE [LARGE SCALE GENOMIC DNA]</scope>
    <source>
        <strain evidence="5">CCM 7526</strain>
    </source>
</reference>
<dbReference type="InterPro" id="IPR027417">
    <property type="entry name" value="P-loop_NTPase"/>
</dbReference>
<dbReference type="Pfam" id="PF00931">
    <property type="entry name" value="NB-ARC"/>
    <property type="match status" value="1"/>
</dbReference>
<dbReference type="NCBIfam" id="NF041121">
    <property type="entry name" value="SAV_2336_NTERM"/>
    <property type="match status" value="1"/>
</dbReference>
<feature type="domain" description="NB-ARC" evidence="2">
    <location>
        <begin position="617"/>
        <end position="774"/>
    </location>
</feature>
<dbReference type="Gene3D" id="3.40.50.300">
    <property type="entry name" value="P-loop containing nucleotide triphosphate hydrolases"/>
    <property type="match status" value="1"/>
</dbReference>
<dbReference type="Proteomes" id="UP001597183">
    <property type="component" value="Unassembled WGS sequence"/>
</dbReference>
<evidence type="ECO:0000259" key="3">
    <source>
        <dbReference type="Pfam" id="PF25000"/>
    </source>
</evidence>
<dbReference type="SUPFAM" id="SSF48452">
    <property type="entry name" value="TPR-like"/>
    <property type="match status" value="2"/>
</dbReference>
<dbReference type="NCBIfam" id="NF040586">
    <property type="entry name" value="FxSxx_TPR"/>
    <property type="match status" value="1"/>
</dbReference>
<keyword evidence="5" id="KW-1185">Reference proteome</keyword>
<dbReference type="InterPro" id="IPR056681">
    <property type="entry name" value="DUF7779"/>
</dbReference>
<organism evidence="4 5">
    <name type="scientific">Actinoplanes sichuanensis</name>
    <dbReference type="NCBI Taxonomy" id="512349"/>
    <lineage>
        <taxon>Bacteria</taxon>
        <taxon>Bacillati</taxon>
        <taxon>Actinomycetota</taxon>
        <taxon>Actinomycetes</taxon>
        <taxon>Micromonosporales</taxon>
        <taxon>Micromonosporaceae</taxon>
        <taxon>Actinoplanes</taxon>
    </lineage>
</organism>
<dbReference type="Gene3D" id="1.25.40.10">
    <property type="entry name" value="Tetratricopeptide repeat domain"/>
    <property type="match status" value="3"/>
</dbReference>
<dbReference type="Pfam" id="PF13424">
    <property type="entry name" value="TPR_12"/>
    <property type="match status" value="3"/>
</dbReference>
<gene>
    <name evidence="4" type="primary">fxsT</name>
    <name evidence="4" type="ORF">ACFQ5G_42630</name>
</gene>
<evidence type="ECO:0000256" key="1">
    <source>
        <dbReference type="SAM" id="MobiDB-lite"/>
    </source>
</evidence>
<sequence>MPPDGVVERLAAAARSAALAPSATDISDALWLADQMGPADIRVSTDPSGEDQRPSTAAAPEGTVTTKSPAEPLPGETEPVDAPREVVPADQSAVEVVGPEVEVRRVEPQGAQPLGVPFRAPTAPALARLSLARALRPFKRHVPSTEPGELDADATAHEAALNDIMLPIFAPAEGRWLDVAVVADRTHSMAVSGQTVRELIGVIYELGAFRDVRVWNMNSDSAESHLTLTAEGTSASFKHAPSELIDSQGRRVVLVVSDCLGDAWCDGRMAAALEIWAKAGPVAVVQPLPQRLWDDIGPTVRSVALSSVEPVTANANLKVEPSDEPIHLLGETIQGHGSSTPGVVVPLIELGVRWLASWARLVTGETDRPYRGRALFTGLMDERVFSGNPEAVLAPRLGPREIVTRFNATASLDAARLAPLLAAAAPLTLPVMRLVQHAKLPSAAPTALREVFLGGLLEQVTESAADPEETVYDFVRGTRQELIGSLTRQDALSVLVEVSRYLVSRMGTNLDFLALLAAQHPVADLDQRARAFAAVAVDVLESIGGSYRQKAARLRELLNREQPSYITSSDNRSNLAGGPSMTHYTSPAVFIPARESGYAPAGWKTVPPQNVNFVGRDDMLSRMRAMLVNSAQTAVLLPRALYGLGGVGKTQLAIEYVHRHRGDYDLVWWVAAEDPAEIRRSLVELAGQLETPVTGDTLGTIRRVHEALEERRKAEHWLLIFDNIGDPESVRGLLPSPRHGHVLVTTRENTWSDQGRAVQVDKFTRSESVALLERHGGLRPADADTLADRLGDLPISLAQAAAWHTETREPVTEYLRLFTEELERRQETDALGYPRHAAAAMSIAFNQLSQSFGHAAQLLQLASYFGPEWISLDLLHRGRLATPFSRRLSRTLRDQAPLERAVKEIARWELARNDTRNSRFQIHRLVQRMVQAEMDGQLQVEVRETVQTMLAYANPGNPDRINVRERDKHAELSAHITASGVIESDDDEARQVVLDQIRFRYLVGDYESSRDLAADALAIWEARFDPEDELTLIARRHRANAIQALGFAEEALEIDQDVLAGFQRAFGPDHEHTMATVNSVSQDFRVIGRYAEARDLSQDNYPRHVRVLGRDDRATIRTANNLGVDLRLVGDYENALVLDEETLATAQRAYGPSDELTLLMAGSVAADLYALGRYGEAYRLLRENIGLYEAAVGTNHPHVIRTRRTMVMSLRKMGQARDAAEEFRSLRLAFRNRLGADHPNTLLVAQSFMNALRDNGELVEAIKVGEEALRLYQERSPDHPMTHVCATNLAIAYRQSGNVAGARELNRAALDRLTVLLGPDHPYTLCCATNLANDLAAAGEVNEALRMSGEVLERSRRVRGADQLYSLVCAVNHAIDLIASGDERTGEPMLRNAVDAMLRLPDFGEAHPDVRLAHLGKRIDCDIESAPV</sequence>
<dbReference type="EMBL" id="JBHTMK010000054">
    <property type="protein sequence ID" value="MFD1372061.1"/>
    <property type="molecule type" value="Genomic_DNA"/>
</dbReference>
<dbReference type="SUPFAM" id="SSF52540">
    <property type="entry name" value="P-loop containing nucleoside triphosphate hydrolases"/>
    <property type="match status" value="1"/>
</dbReference>
<proteinExistence type="predicted"/>
<evidence type="ECO:0000313" key="5">
    <source>
        <dbReference type="Proteomes" id="UP001597183"/>
    </source>
</evidence>
<accession>A0ABW4AN54</accession>
<dbReference type="InterPro" id="IPR047738">
    <property type="entry name" value="SAV_2336-like_N"/>
</dbReference>
<feature type="region of interest" description="Disordered" evidence="1">
    <location>
        <begin position="40"/>
        <end position="85"/>
    </location>
</feature>
<name>A0ABW4AN54_9ACTN</name>
<evidence type="ECO:0000259" key="2">
    <source>
        <dbReference type="Pfam" id="PF00931"/>
    </source>
</evidence>
<dbReference type="InterPro" id="IPR011990">
    <property type="entry name" value="TPR-like_helical_dom_sf"/>
</dbReference>
<dbReference type="PANTHER" id="PTHR46082">
    <property type="entry name" value="ATP/GTP-BINDING PROTEIN-RELATED"/>
    <property type="match status" value="1"/>
</dbReference>